<name>A0A9W8ZZD7_9AGAR</name>
<dbReference type="Gene3D" id="2.40.128.680">
    <property type="match status" value="1"/>
</dbReference>
<evidence type="ECO:0000313" key="3">
    <source>
        <dbReference type="Proteomes" id="UP001150238"/>
    </source>
</evidence>
<dbReference type="GO" id="GO:0032299">
    <property type="term" value="C:ribonuclease H2 complex"/>
    <property type="evidence" value="ECO:0007669"/>
    <property type="project" value="InterPro"/>
</dbReference>
<reference evidence="2" key="2">
    <citation type="journal article" date="2023" name="Proc. Natl. Acad. Sci. U.S.A.">
        <title>A global phylogenomic analysis of the shiitake genus Lentinula.</title>
        <authorList>
            <person name="Sierra-Patev S."/>
            <person name="Min B."/>
            <person name="Naranjo-Ortiz M."/>
            <person name="Looney B."/>
            <person name="Konkel Z."/>
            <person name="Slot J.C."/>
            <person name="Sakamoto Y."/>
            <person name="Steenwyk J.L."/>
            <person name="Rokas A."/>
            <person name="Carro J."/>
            <person name="Camarero S."/>
            <person name="Ferreira P."/>
            <person name="Molpeceres G."/>
            <person name="Ruiz-Duenas F.J."/>
            <person name="Serrano A."/>
            <person name="Henrissat B."/>
            <person name="Drula E."/>
            <person name="Hughes K.W."/>
            <person name="Mata J.L."/>
            <person name="Ishikawa N.K."/>
            <person name="Vargas-Isla R."/>
            <person name="Ushijima S."/>
            <person name="Smith C.A."/>
            <person name="Donoghue J."/>
            <person name="Ahrendt S."/>
            <person name="Andreopoulos W."/>
            <person name="He G."/>
            <person name="LaButti K."/>
            <person name="Lipzen A."/>
            <person name="Ng V."/>
            <person name="Riley R."/>
            <person name="Sandor L."/>
            <person name="Barry K."/>
            <person name="Martinez A.T."/>
            <person name="Xiao Y."/>
            <person name="Gibbons J.G."/>
            <person name="Terashima K."/>
            <person name="Grigoriev I.V."/>
            <person name="Hibbett D."/>
        </authorList>
    </citation>
    <scope>NUCLEOTIDE SEQUENCE</scope>
    <source>
        <strain evidence="2">Sp2 HRB7682 ss15</strain>
    </source>
</reference>
<protein>
    <submittedName>
        <fullName evidence="2">Ribonuclease H2 non-catalytic subunit-domain-containing protein</fullName>
    </submittedName>
</protein>
<reference evidence="2" key="1">
    <citation type="submission" date="2022-08" db="EMBL/GenBank/DDBJ databases">
        <authorList>
            <consortium name="DOE Joint Genome Institute"/>
            <person name="Min B."/>
            <person name="Riley R."/>
            <person name="Sierra-Patev S."/>
            <person name="Naranjo-Ortiz M."/>
            <person name="Looney B."/>
            <person name="Konkel Z."/>
            <person name="Slot J.C."/>
            <person name="Sakamoto Y."/>
            <person name="Steenwyk J.L."/>
            <person name="Rokas A."/>
            <person name="Carro J."/>
            <person name="Camarero S."/>
            <person name="Ferreira P."/>
            <person name="Molpeceres G."/>
            <person name="Ruiz-Duenas F.J."/>
            <person name="Serrano A."/>
            <person name="Henrissat B."/>
            <person name="Drula E."/>
            <person name="Hughes K.W."/>
            <person name="Mata J.L."/>
            <person name="Ishikawa N.K."/>
            <person name="Vargas-Isla R."/>
            <person name="Ushijima S."/>
            <person name="Smith C.A."/>
            <person name="Ahrendt S."/>
            <person name="Andreopoulos W."/>
            <person name="He G."/>
            <person name="Labutti K."/>
            <person name="Lipzen A."/>
            <person name="Ng V."/>
            <person name="Sandor L."/>
            <person name="Barry K."/>
            <person name="Martinez A.T."/>
            <person name="Xiao Y."/>
            <person name="Gibbons J.G."/>
            <person name="Terashima K."/>
            <person name="Hibbett D.S."/>
            <person name="Grigoriev I.V."/>
        </authorList>
    </citation>
    <scope>NUCLEOTIDE SEQUENCE</scope>
    <source>
        <strain evidence="2">Sp2 HRB7682 ss15</strain>
    </source>
</reference>
<dbReference type="CDD" id="cd09271">
    <property type="entry name" value="RNase_H2-C"/>
    <property type="match status" value="1"/>
</dbReference>
<dbReference type="Pfam" id="PF08615">
    <property type="entry name" value="RNase_H2_suC"/>
    <property type="match status" value="1"/>
</dbReference>
<feature type="compositionally biased region" description="Polar residues" evidence="1">
    <location>
        <begin position="98"/>
        <end position="117"/>
    </location>
</feature>
<comment type="caution">
    <text evidence="2">The sequence shown here is derived from an EMBL/GenBank/DDBJ whole genome shotgun (WGS) entry which is preliminary data.</text>
</comment>
<accession>A0A9W8ZZD7</accession>
<dbReference type="PANTHER" id="PTHR47204">
    <property type="entry name" value="OS02G0168900 PROTEIN"/>
    <property type="match status" value="1"/>
</dbReference>
<evidence type="ECO:0000313" key="2">
    <source>
        <dbReference type="EMBL" id="KAJ4470655.1"/>
    </source>
</evidence>
<feature type="compositionally biased region" description="Basic and acidic residues" evidence="1">
    <location>
        <begin position="64"/>
        <end position="73"/>
    </location>
</feature>
<sequence length="282" mass="30663">MVSSSKLPAQKRYSRISIAPATSKALPQCKPYLMPFHIDYTGPAPVSTYFRVEDAKTHVGSPELSKDDSHTETAEASTGSSCSRLDVTQSPHEDNGLDTISSVEQRMRSPETSTSNPVPDGHPRFISTFRGRTVQGLEVNLPAGYTGIVFRSGDEAGEAKNTAKGKGVAHGKGKVAAVQQNQRRTTRRSTRSRAVDDDEVMDTDAEDETEEASGSALDLFASSQFKSFLLWHPDIPVDTGKDEYMSSIGEWIKIASVVRFHAVVIIQRSTHLRCSASSSATQ</sequence>
<dbReference type="Proteomes" id="UP001150238">
    <property type="component" value="Unassembled WGS sequence"/>
</dbReference>
<feature type="region of interest" description="Disordered" evidence="1">
    <location>
        <begin position="158"/>
        <end position="213"/>
    </location>
</feature>
<organism evidence="2 3">
    <name type="scientific">Lentinula lateritia</name>
    <dbReference type="NCBI Taxonomy" id="40482"/>
    <lineage>
        <taxon>Eukaryota</taxon>
        <taxon>Fungi</taxon>
        <taxon>Dikarya</taxon>
        <taxon>Basidiomycota</taxon>
        <taxon>Agaricomycotina</taxon>
        <taxon>Agaricomycetes</taxon>
        <taxon>Agaricomycetidae</taxon>
        <taxon>Agaricales</taxon>
        <taxon>Marasmiineae</taxon>
        <taxon>Omphalotaceae</taxon>
        <taxon>Lentinula</taxon>
    </lineage>
</organism>
<gene>
    <name evidence="2" type="ORF">C8J55DRAFT_522352</name>
</gene>
<dbReference type="AlphaFoldDB" id="A0A9W8ZZD7"/>
<evidence type="ECO:0000256" key="1">
    <source>
        <dbReference type="SAM" id="MobiDB-lite"/>
    </source>
</evidence>
<feature type="compositionally biased region" description="Polar residues" evidence="1">
    <location>
        <begin position="74"/>
        <end position="90"/>
    </location>
</feature>
<feature type="compositionally biased region" description="Acidic residues" evidence="1">
    <location>
        <begin position="196"/>
        <end position="211"/>
    </location>
</feature>
<dbReference type="GO" id="GO:0006401">
    <property type="term" value="P:RNA catabolic process"/>
    <property type="evidence" value="ECO:0007669"/>
    <property type="project" value="InterPro"/>
</dbReference>
<dbReference type="EMBL" id="JANVFS010000031">
    <property type="protein sequence ID" value="KAJ4470655.1"/>
    <property type="molecule type" value="Genomic_DNA"/>
</dbReference>
<proteinExistence type="predicted"/>
<dbReference type="PANTHER" id="PTHR47204:SF1">
    <property type="entry name" value="RIBONUCLEASE H2 SUBUNIT C"/>
    <property type="match status" value="1"/>
</dbReference>
<feature type="region of interest" description="Disordered" evidence="1">
    <location>
        <begin position="58"/>
        <end position="126"/>
    </location>
</feature>
<dbReference type="InterPro" id="IPR013924">
    <property type="entry name" value="RNase_H2_suC"/>
</dbReference>